<dbReference type="Pfam" id="PF08926">
    <property type="entry name" value="DUF1908"/>
    <property type="match status" value="1"/>
</dbReference>
<dbReference type="GO" id="GO:0005524">
    <property type="term" value="F:ATP binding"/>
    <property type="evidence" value="ECO:0007669"/>
    <property type="project" value="InterPro"/>
</dbReference>
<dbReference type="Proteomes" id="UP001162162">
    <property type="component" value="Unassembled WGS sequence"/>
</dbReference>
<dbReference type="GO" id="GO:0000287">
    <property type="term" value="F:magnesium ion binding"/>
    <property type="evidence" value="ECO:0007669"/>
    <property type="project" value="InterPro"/>
</dbReference>
<evidence type="ECO:0000313" key="3">
    <source>
        <dbReference type="EMBL" id="KAJ8947147.1"/>
    </source>
</evidence>
<protein>
    <recommendedName>
        <fullName evidence="2">Microtubule-associated serine/threonine-protein kinase pre-PK domain-containing protein</fullName>
    </recommendedName>
</protein>
<gene>
    <name evidence="3" type="ORF">NQ318_002509</name>
</gene>
<organism evidence="3 4">
    <name type="scientific">Aromia moschata</name>
    <dbReference type="NCBI Taxonomy" id="1265417"/>
    <lineage>
        <taxon>Eukaryota</taxon>
        <taxon>Metazoa</taxon>
        <taxon>Ecdysozoa</taxon>
        <taxon>Arthropoda</taxon>
        <taxon>Hexapoda</taxon>
        <taxon>Insecta</taxon>
        <taxon>Pterygota</taxon>
        <taxon>Neoptera</taxon>
        <taxon>Endopterygota</taxon>
        <taxon>Coleoptera</taxon>
        <taxon>Polyphaga</taxon>
        <taxon>Cucujiformia</taxon>
        <taxon>Chrysomeloidea</taxon>
        <taxon>Cerambycidae</taxon>
        <taxon>Cerambycinae</taxon>
        <taxon>Callichromatini</taxon>
        <taxon>Aromia</taxon>
    </lineage>
</organism>
<dbReference type="GO" id="GO:0004674">
    <property type="term" value="F:protein serine/threonine kinase activity"/>
    <property type="evidence" value="ECO:0007669"/>
    <property type="project" value="InterPro"/>
</dbReference>
<dbReference type="InterPro" id="IPR015022">
    <property type="entry name" value="MAST_pre-PK_dom"/>
</dbReference>
<dbReference type="AlphaFoldDB" id="A0AAV8Y863"/>
<accession>A0AAV8Y863</accession>
<feature type="region of interest" description="Disordered" evidence="1">
    <location>
        <begin position="69"/>
        <end position="106"/>
    </location>
</feature>
<feature type="domain" description="Microtubule-associated serine/threonine-protein kinase pre-PK" evidence="2">
    <location>
        <begin position="46"/>
        <end position="101"/>
    </location>
</feature>
<name>A0AAV8Y863_9CUCU</name>
<sequence length="106" mass="11758">MDHVYEIHVILTIFLNISGLSLDTVEMVGGGQLLLYLLPDMELPRSKCSSQERLHQLPHIPTSDDIQMLTHHFSSNESNASLPGASYDESSISSHRSPSPTKIKES</sequence>
<evidence type="ECO:0000313" key="4">
    <source>
        <dbReference type="Proteomes" id="UP001162162"/>
    </source>
</evidence>
<keyword evidence="4" id="KW-1185">Reference proteome</keyword>
<dbReference type="EMBL" id="JAPWTK010000169">
    <property type="protein sequence ID" value="KAJ8947147.1"/>
    <property type="molecule type" value="Genomic_DNA"/>
</dbReference>
<reference evidence="3" key="1">
    <citation type="journal article" date="2023" name="Insect Mol. Biol.">
        <title>Genome sequencing provides insights into the evolution of gene families encoding plant cell wall-degrading enzymes in longhorned beetles.</title>
        <authorList>
            <person name="Shin N.R."/>
            <person name="Okamura Y."/>
            <person name="Kirsch R."/>
            <person name="Pauchet Y."/>
        </authorList>
    </citation>
    <scope>NUCLEOTIDE SEQUENCE</scope>
    <source>
        <strain evidence="3">AMC_N1</strain>
    </source>
</reference>
<evidence type="ECO:0000259" key="2">
    <source>
        <dbReference type="Pfam" id="PF08926"/>
    </source>
</evidence>
<proteinExistence type="predicted"/>
<comment type="caution">
    <text evidence="3">The sequence shown here is derived from an EMBL/GenBank/DDBJ whole genome shotgun (WGS) entry which is preliminary data.</text>
</comment>
<feature type="compositionally biased region" description="Polar residues" evidence="1">
    <location>
        <begin position="72"/>
        <end position="81"/>
    </location>
</feature>
<feature type="compositionally biased region" description="Low complexity" evidence="1">
    <location>
        <begin position="90"/>
        <end position="99"/>
    </location>
</feature>
<evidence type="ECO:0000256" key="1">
    <source>
        <dbReference type="SAM" id="MobiDB-lite"/>
    </source>
</evidence>